<dbReference type="SUPFAM" id="SSF56219">
    <property type="entry name" value="DNase I-like"/>
    <property type="match status" value="1"/>
</dbReference>
<name>A0AAV4N025_9ARAC</name>
<dbReference type="EMBL" id="BPLQ01001003">
    <property type="protein sequence ID" value="GIX77315.1"/>
    <property type="molecule type" value="Genomic_DNA"/>
</dbReference>
<dbReference type="Pfam" id="PF14529">
    <property type="entry name" value="Exo_endo_phos_2"/>
    <property type="match status" value="1"/>
</dbReference>
<protein>
    <recommendedName>
        <fullName evidence="1">Endonuclease/exonuclease/phosphatase domain-containing protein</fullName>
    </recommendedName>
</protein>
<feature type="domain" description="Endonuclease/exonuclease/phosphatase" evidence="1">
    <location>
        <begin position="99"/>
        <end position="209"/>
    </location>
</feature>
<dbReference type="Proteomes" id="UP001054837">
    <property type="component" value="Unassembled WGS sequence"/>
</dbReference>
<evidence type="ECO:0000313" key="3">
    <source>
        <dbReference type="Proteomes" id="UP001054837"/>
    </source>
</evidence>
<proteinExistence type="predicted"/>
<gene>
    <name evidence="2" type="primary">DI617_08965</name>
    <name evidence="2" type="ORF">CDAR_276491</name>
</gene>
<evidence type="ECO:0000313" key="2">
    <source>
        <dbReference type="EMBL" id="GIX77315.1"/>
    </source>
</evidence>
<dbReference type="Gene3D" id="3.60.10.10">
    <property type="entry name" value="Endonuclease/exonuclease/phosphatase"/>
    <property type="match status" value="1"/>
</dbReference>
<dbReference type="InterPro" id="IPR005135">
    <property type="entry name" value="Endo/exonuclease/phosphatase"/>
</dbReference>
<sequence>MANRFFSAHLKGGHLNLGNARAAMASLNNAIVQHDFDFSLNEPYSYDNSITNIPLNYTIVAHHTAPKAAIIKSKYNSQIIFTNQDLIIIMAHLRNRDFLLVTIYCSPSKDIDQCLDVLGDFLFKFDHLRTFILGDFNAKSRFWGQRNLDCRARKLLVFCDIHELNIENQPDSLPTFSSSRGDSWIDLILTKNLNSEIDLEVLDEITNSDYNLLVFLGSIANYSQLNQRKISLGKLKWLDTKIAISKIMKDNIDIDKLSAGEINKLISNLQENIFESLCSKFKHSNKPTTENRKRKNTIWWTRELEIKRSRTRALRRLFQKDRNQQSRQKTPANYKKSLAEYKKLILFTKKTKFKEFINSITTSNIFGNNFNIFTNKKKKRSLISKPIKNSVGSSSVNLTESTNILDFDFPWSNAASSTISISNSQDFIPLSCNEVEATVLNIKPKKAVGSDGLPGEIIQEIFHSNKSFYSSTQ</sequence>
<organism evidence="2 3">
    <name type="scientific">Caerostris darwini</name>
    <dbReference type="NCBI Taxonomy" id="1538125"/>
    <lineage>
        <taxon>Eukaryota</taxon>
        <taxon>Metazoa</taxon>
        <taxon>Ecdysozoa</taxon>
        <taxon>Arthropoda</taxon>
        <taxon>Chelicerata</taxon>
        <taxon>Arachnida</taxon>
        <taxon>Araneae</taxon>
        <taxon>Araneomorphae</taxon>
        <taxon>Entelegynae</taxon>
        <taxon>Araneoidea</taxon>
        <taxon>Araneidae</taxon>
        <taxon>Caerostris</taxon>
    </lineage>
</organism>
<dbReference type="AlphaFoldDB" id="A0AAV4N025"/>
<accession>A0AAV4N025</accession>
<comment type="caution">
    <text evidence="2">The sequence shown here is derived from an EMBL/GenBank/DDBJ whole genome shotgun (WGS) entry which is preliminary data.</text>
</comment>
<reference evidence="2 3" key="1">
    <citation type="submission" date="2021-06" db="EMBL/GenBank/DDBJ databases">
        <title>Caerostris darwini draft genome.</title>
        <authorList>
            <person name="Kono N."/>
            <person name="Arakawa K."/>
        </authorList>
    </citation>
    <scope>NUCLEOTIDE SEQUENCE [LARGE SCALE GENOMIC DNA]</scope>
</reference>
<dbReference type="GO" id="GO:0003824">
    <property type="term" value="F:catalytic activity"/>
    <property type="evidence" value="ECO:0007669"/>
    <property type="project" value="InterPro"/>
</dbReference>
<dbReference type="InterPro" id="IPR036691">
    <property type="entry name" value="Endo/exonu/phosph_ase_sf"/>
</dbReference>
<evidence type="ECO:0000259" key="1">
    <source>
        <dbReference type="Pfam" id="PF14529"/>
    </source>
</evidence>
<keyword evidence="3" id="KW-1185">Reference proteome</keyword>